<keyword evidence="2" id="KW-0238">DNA-binding</keyword>
<dbReference type="RefSeq" id="WP_354556817.1">
    <property type="nucleotide sequence ID" value="NZ_JBEPMB010000003.1"/>
</dbReference>
<dbReference type="Gene3D" id="1.10.260.40">
    <property type="entry name" value="lambda repressor-like DNA-binding domains"/>
    <property type="match status" value="1"/>
</dbReference>
<dbReference type="EMBL" id="JBEPMB010000003">
    <property type="protein sequence ID" value="MET3614317.1"/>
    <property type="molecule type" value="Genomic_DNA"/>
</dbReference>
<dbReference type="PROSITE" id="PS00356">
    <property type="entry name" value="HTH_LACI_1"/>
    <property type="match status" value="1"/>
</dbReference>
<dbReference type="CDD" id="cd01544">
    <property type="entry name" value="PBP1_GalR"/>
    <property type="match status" value="1"/>
</dbReference>
<evidence type="ECO:0000259" key="4">
    <source>
        <dbReference type="PROSITE" id="PS50932"/>
    </source>
</evidence>
<protein>
    <submittedName>
        <fullName evidence="5">LacI family transcriptional regulator</fullName>
    </submittedName>
</protein>
<dbReference type="Gene3D" id="3.40.50.2300">
    <property type="match status" value="2"/>
</dbReference>
<dbReference type="SUPFAM" id="SSF53822">
    <property type="entry name" value="Periplasmic binding protein-like I"/>
    <property type="match status" value="1"/>
</dbReference>
<name>A0ABV2J0P0_9HYPH</name>
<accession>A0ABV2J0P0</accession>
<organism evidence="5 6">
    <name type="scientific">Rhizobium aquaticum</name>
    <dbReference type="NCBI Taxonomy" id="1549636"/>
    <lineage>
        <taxon>Bacteria</taxon>
        <taxon>Pseudomonadati</taxon>
        <taxon>Pseudomonadota</taxon>
        <taxon>Alphaproteobacteria</taxon>
        <taxon>Hyphomicrobiales</taxon>
        <taxon>Rhizobiaceae</taxon>
        <taxon>Rhizobium/Agrobacterium group</taxon>
        <taxon>Rhizobium</taxon>
    </lineage>
</organism>
<dbReference type="PANTHER" id="PTHR30146:SF149">
    <property type="entry name" value="HTH-TYPE TRANSCRIPTIONAL REGULATOR EBGR"/>
    <property type="match status" value="1"/>
</dbReference>
<comment type="caution">
    <text evidence="5">The sequence shown here is derived from an EMBL/GenBank/DDBJ whole genome shotgun (WGS) entry which is preliminary data.</text>
</comment>
<evidence type="ECO:0000256" key="1">
    <source>
        <dbReference type="ARBA" id="ARBA00023015"/>
    </source>
</evidence>
<feature type="domain" description="HTH lacI-type" evidence="4">
    <location>
        <begin position="2"/>
        <end position="62"/>
    </location>
</feature>
<proteinExistence type="predicted"/>
<dbReference type="Proteomes" id="UP001549047">
    <property type="component" value="Unassembled WGS sequence"/>
</dbReference>
<dbReference type="Pfam" id="PF13377">
    <property type="entry name" value="Peripla_BP_3"/>
    <property type="match status" value="1"/>
</dbReference>
<keyword evidence="6" id="KW-1185">Reference proteome</keyword>
<sequence length="364" mass="40421">MVTIKEIAKAAGVSAATVSRVLNYDPTLSISPAKRQAVIETAEALNYETPRNRNRAAAPLPFSASSVALTRLVLVHFLQSSEELADPYYIGVRLGIENRCRDMRTEIVKVYHSDQLPDPVILQGAAGVIVIGKHSPREIDWLQDNCRNLVFADFNPKRDDLDSVYSDLNETTRKLLDNLSGLGYRRIAFIGSYENIDGRSEPHGETRCRAYIEWHKEKGLFEPNRLVLGNICDTGQNLRLETGYMLAKQLLERGERPDIVVTANDNMAIGAYRAFQEAGLSIPQDISVASFNDIPVSQFLNPPLTTVRIRSESIGETAVDLLVERLAGRDYAKRVIIPTTMIWRQSCLRPAEAATPVASLAAVQ</sequence>
<dbReference type="SUPFAM" id="SSF47413">
    <property type="entry name" value="lambda repressor-like DNA-binding domains"/>
    <property type="match status" value="1"/>
</dbReference>
<dbReference type="InterPro" id="IPR000843">
    <property type="entry name" value="HTH_LacI"/>
</dbReference>
<evidence type="ECO:0000313" key="6">
    <source>
        <dbReference type="Proteomes" id="UP001549047"/>
    </source>
</evidence>
<dbReference type="PROSITE" id="PS50932">
    <property type="entry name" value="HTH_LACI_2"/>
    <property type="match status" value="1"/>
</dbReference>
<keyword evidence="1" id="KW-0805">Transcription regulation</keyword>
<dbReference type="SMART" id="SM00354">
    <property type="entry name" value="HTH_LACI"/>
    <property type="match status" value="1"/>
</dbReference>
<dbReference type="Pfam" id="PF00356">
    <property type="entry name" value="LacI"/>
    <property type="match status" value="1"/>
</dbReference>
<reference evidence="5 6" key="1">
    <citation type="submission" date="2024-06" db="EMBL/GenBank/DDBJ databases">
        <title>Genomic Encyclopedia of Type Strains, Phase IV (KMG-IV): sequencing the most valuable type-strain genomes for metagenomic binning, comparative biology and taxonomic classification.</title>
        <authorList>
            <person name="Goeker M."/>
        </authorList>
    </citation>
    <scope>NUCLEOTIDE SEQUENCE [LARGE SCALE GENOMIC DNA]</scope>
    <source>
        <strain evidence="5 6">DSM 29780</strain>
    </source>
</reference>
<evidence type="ECO:0000313" key="5">
    <source>
        <dbReference type="EMBL" id="MET3614317.1"/>
    </source>
</evidence>
<dbReference type="InterPro" id="IPR046335">
    <property type="entry name" value="LacI/GalR-like_sensor"/>
</dbReference>
<evidence type="ECO:0000256" key="2">
    <source>
        <dbReference type="ARBA" id="ARBA00023125"/>
    </source>
</evidence>
<dbReference type="InterPro" id="IPR028082">
    <property type="entry name" value="Peripla_BP_I"/>
</dbReference>
<gene>
    <name evidence="5" type="ORF">ABID16_002654</name>
</gene>
<dbReference type="PRINTS" id="PR00036">
    <property type="entry name" value="HTHLACI"/>
</dbReference>
<dbReference type="CDD" id="cd01392">
    <property type="entry name" value="HTH_LacI"/>
    <property type="match status" value="1"/>
</dbReference>
<keyword evidence="3" id="KW-0804">Transcription</keyword>
<dbReference type="InterPro" id="IPR010982">
    <property type="entry name" value="Lambda_DNA-bd_dom_sf"/>
</dbReference>
<dbReference type="PANTHER" id="PTHR30146">
    <property type="entry name" value="LACI-RELATED TRANSCRIPTIONAL REPRESSOR"/>
    <property type="match status" value="1"/>
</dbReference>
<evidence type="ECO:0000256" key="3">
    <source>
        <dbReference type="ARBA" id="ARBA00023163"/>
    </source>
</evidence>